<organism evidence="1">
    <name type="scientific">marine sediment metagenome</name>
    <dbReference type="NCBI Taxonomy" id="412755"/>
    <lineage>
        <taxon>unclassified sequences</taxon>
        <taxon>metagenomes</taxon>
        <taxon>ecological metagenomes</taxon>
    </lineage>
</organism>
<comment type="caution">
    <text evidence="1">The sequence shown here is derived from an EMBL/GenBank/DDBJ whole genome shotgun (WGS) entry which is preliminary data.</text>
</comment>
<feature type="non-terminal residue" evidence="1">
    <location>
        <position position="1"/>
    </location>
</feature>
<dbReference type="EMBL" id="BART01015479">
    <property type="protein sequence ID" value="GAG85009.1"/>
    <property type="molecule type" value="Genomic_DNA"/>
</dbReference>
<reference evidence="1" key="1">
    <citation type="journal article" date="2014" name="Front. Microbiol.">
        <title>High frequency of phylogenetically diverse reductive dehalogenase-homologous genes in deep subseafloor sedimentary metagenomes.</title>
        <authorList>
            <person name="Kawai M."/>
            <person name="Futagami T."/>
            <person name="Toyoda A."/>
            <person name="Takaki Y."/>
            <person name="Nishi S."/>
            <person name="Hori S."/>
            <person name="Arai W."/>
            <person name="Tsubouchi T."/>
            <person name="Morono Y."/>
            <person name="Uchiyama I."/>
            <person name="Ito T."/>
            <person name="Fujiyama A."/>
            <person name="Inagaki F."/>
            <person name="Takami H."/>
        </authorList>
    </citation>
    <scope>NUCLEOTIDE SEQUENCE</scope>
    <source>
        <strain evidence="1">Expedition CK06-06</strain>
    </source>
</reference>
<proteinExistence type="predicted"/>
<sequence>LKIHNEKELTSLIETDKFFYEYCDWEPVGGNTDNIRYIGNQQTTAAGTLTEIVVNSIDALLILECIKSGKDPTESGVPQNMNKASEIYFGIPEGIIYKCYPPEVSRLSSSVKTLKNVPIIQLSENINLLFLKSDSKEQINYWKEKIIEVERNGSKGYIGMPYGKKDENAITINLMKSYLPNWETRTLIGKELWDFISEEDNFHEKVIESLKLSALEILNNHTILNEINSTIERVNDEYRQKFGDNVDNYIKSLF</sequence>
<accession>X1AQG4</accession>
<gene>
    <name evidence="1" type="ORF">S01H4_30043</name>
</gene>
<evidence type="ECO:0000313" key="1">
    <source>
        <dbReference type="EMBL" id="GAG85009.1"/>
    </source>
</evidence>
<name>X1AQG4_9ZZZZ</name>
<protein>
    <submittedName>
        <fullName evidence="1">Uncharacterized protein</fullName>
    </submittedName>
</protein>
<dbReference type="AlphaFoldDB" id="X1AQG4"/>